<dbReference type="Pfam" id="PF07238">
    <property type="entry name" value="PilZ"/>
    <property type="match status" value="1"/>
</dbReference>
<comment type="caution">
    <text evidence="2">The sequence shown here is derived from an EMBL/GenBank/DDBJ whole genome shotgun (WGS) entry which is preliminary data.</text>
</comment>
<reference evidence="2 3" key="1">
    <citation type="submission" date="2021-02" db="EMBL/GenBank/DDBJ databases">
        <authorList>
            <person name="Han P."/>
        </authorList>
    </citation>
    <scope>NUCLEOTIDE SEQUENCE [LARGE SCALE GENOMIC DNA]</scope>
    <source>
        <strain evidence="2">Candidatus Nitrospira sp. ZN2</strain>
    </source>
</reference>
<feature type="domain" description="PilZ" evidence="1">
    <location>
        <begin position="3"/>
        <end position="95"/>
    </location>
</feature>
<protein>
    <submittedName>
        <fullName evidence="2">PilZ domain-containing protein</fullName>
    </submittedName>
</protein>
<gene>
    <name evidence="2" type="ORF">NSPZN2_30491</name>
</gene>
<dbReference type="EMBL" id="CAJNBJ010000016">
    <property type="protein sequence ID" value="CAE6757775.1"/>
    <property type="molecule type" value="Genomic_DNA"/>
</dbReference>
<accession>A0ABN7LLP0</accession>
<keyword evidence="3" id="KW-1185">Reference proteome</keyword>
<dbReference type="Gene3D" id="2.40.10.220">
    <property type="entry name" value="predicted glycosyltransferase like domains"/>
    <property type="match status" value="1"/>
</dbReference>
<dbReference type="SUPFAM" id="SSF141371">
    <property type="entry name" value="PilZ domain-like"/>
    <property type="match status" value="1"/>
</dbReference>
<evidence type="ECO:0000259" key="1">
    <source>
        <dbReference type="Pfam" id="PF07238"/>
    </source>
</evidence>
<organism evidence="2 3">
    <name type="scientific">Nitrospira defluvii</name>
    <dbReference type="NCBI Taxonomy" id="330214"/>
    <lineage>
        <taxon>Bacteria</taxon>
        <taxon>Pseudomonadati</taxon>
        <taxon>Nitrospirota</taxon>
        <taxon>Nitrospiria</taxon>
        <taxon>Nitrospirales</taxon>
        <taxon>Nitrospiraceae</taxon>
        <taxon>Nitrospira</taxon>
    </lineage>
</organism>
<name>A0ABN7LLP0_9BACT</name>
<dbReference type="RefSeq" id="WP_213042645.1">
    <property type="nucleotide sequence ID" value="NZ_CAJNBJ010000016.1"/>
</dbReference>
<evidence type="ECO:0000313" key="3">
    <source>
        <dbReference type="Proteomes" id="UP000675880"/>
    </source>
</evidence>
<sequence length="127" mass="14013">MAKRKSTRVEMNRLIELQGPRGVSQGVVRDFSPGGCRIQQADVKVNCGMRLTLRISLPDRIDPIEIKPSVVTWVGKDAFGVEFLSLSTETRARVKAVHELLLEAQTAHESERVISLPGVSWTSSSAK</sequence>
<proteinExistence type="predicted"/>
<dbReference type="Proteomes" id="UP000675880">
    <property type="component" value="Unassembled WGS sequence"/>
</dbReference>
<evidence type="ECO:0000313" key="2">
    <source>
        <dbReference type="EMBL" id="CAE6757775.1"/>
    </source>
</evidence>
<dbReference type="InterPro" id="IPR009875">
    <property type="entry name" value="PilZ_domain"/>
</dbReference>